<dbReference type="InterPro" id="IPR036761">
    <property type="entry name" value="TTHA0802/YceI-like_sf"/>
</dbReference>
<feature type="domain" description="Lipid/polyisoprenoid-binding YceI-like" evidence="2">
    <location>
        <begin position="21"/>
        <end position="183"/>
    </location>
</feature>
<dbReference type="OrthoDB" id="9811006at2"/>
<evidence type="ECO:0000313" key="4">
    <source>
        <dbReference type="Proteomes" id="UP000629287"/>
    </source>
</evidence>
<evidence type="ECO:0000313" key="3">
    <source>
        <dbReference type="EMBL" id="MBE1596251.1"/>
    </source>
</evidence>
<dbReference type="PANTHER" id="PTHR34406:SF1">
    <property type="entry name" value="PROTEIN YCEI"/>
    <property type="match status" value="1"/>
</dbReference>
<dbReference type="AlphaFoldDB" id="A0A8I0P4U0"/>
<name>A0A8I0P4U0_9ACTN</name>
<dbReference type="RefSeq" id="WP_046913489.1">
    <property type="nucleotide sequence ID" value="NZ_JADBGF010000001.1"/>
</dbReference>
<keyword evidence="4" id="KW-1185">Reference proteome</keyword>
<dbReference type="SUPFAM" id="SSF101874">
    <property type="entry name" value="YceI-like"/>
    <property type="match status" value="1"/>
</dbReference>
<dbReference type="GeneID" id="86826973"/>
<gene>
    <name evidence="3" type="ORF">H4687_002380</name>
</gene>
<dbReference type="SMART" id="SM00867">
    <property type="entry name" value="YceI"/>
    <property type="match status" value="1"/>
</dbReference>
<accession>A0A8I0P4U0</accession>
<dbReference type="PANTHER" id="PTHR34406">
    <property type="entry name" value="PROTEIN YCEI"/>
    <property type="match status" value="1"/>
</dbReference>
<comment type="caution">
    <text evidence="3">The sequence shown here is derived from an EMBL/GenBank/DDBJ whole genome shotgun (WGS) entry which is preliminary data.</text>
</comment>
<evidence type="ECO:0000259" key="2">
    <source>
        <dbReference type="SMART" id="SM00867"/>
    </source>
</evidence>
<sequence>MTHDDAPRRPTAGALPLSPGDWELDPLHSAVRFTVRHLGIAKVQGRFERFTAELHIGVTAGDVRVGAEIALTSLDTGNADRDTRTRSAELLDVERRPTMTFRSTGVRGAGERWSMEGALTIGDVTRPVRLAVRFGGLVDSPGDGRRRAGFEATGEIRRGDYGLDFGAGLLGDVVKVRLDMRFVEPEVREG</sequence>
<dbReference type="Gene3D" id="2.40.128.110">
    <property type="entry name" value="Lipid/polyisoprenoid-binding, YceI-like"/>
    <property type="match status" value="1"/>
</dbReference>
<protein>
    <submittedName>
        <fullName evidence="3">Polyisoprenoid-binding protein YceI</fullName>
    </submittedName>
</protein>
<reference evidence="3 4" key="1">
    <citation type="submission" date="2020-10" db="EMBL/GenBank/DDBJ databases">
        <title>Sequencing the genomes of 1000 actinobacteria strains.</title>
        <authorList>
            <person name="Klenk H.-P."/>
        </authorList>
    </citation>
    <scope>NUCLEOTIDE SEQUENCE [LARGE SCALE GENOMIC DNA]</scope>
    <source>
        <strain evidence="3 4">DSM 41803</strain>
    </source>
</reference>
<dbReference type="Pfam" id="PF04264">
    <property type="entry name" value="YceI"/>
    <property type="match status" value="1"/>
</dbReference>
<dbReference type="InterPro" id="IPR007372">
    <property type="entry name" value="Lipid/polyisoprenoid-bd_YceI"/>
</dbReference>
<comment type="similarity">
    <text evidence="1">Belongs to the UPF0312 family.</text>
</comment>
<dbReference type="EMBL" id="JADBGF010000001">
    <property type="protein sequence ID" value="MBE1596251.1"/>
    <property type="molecule type" value="Genomic_DNA"/>
</dbReference>
<evidence type="ECO:0000256" key="1">
    <source>
        <dbReference type="ARBA" id="ARBA00008812"/>
    </source>
</evidence>
<organism evidence="3 4">
    <name type="scientific">Streptomyces stelliscabiei</name>
    <dbReference type="NCBI Taxonomy" id="146820"/>
    <lineage>
        <taxon>Bacteria</taxon>
        <taxon>Bacillati</taxon>
        <taxon>Actinomycetota</taxon>
        <taxon>Actinomycetes</taxon>
        <taxon>Kitasatosporales</taxon>
        <taxon>Streptomycetaceae</taxon>
        <taxon>Streptomyces</taxon>
    </lineage>
</organism>
<proteinExistence type="inferred from homology"/>
<dbReference type="Proteomes" id="UP000629287">
    <property type="component" value="Unassembled WGS sequence"/>
</dbReference>